<gene>
    <name evidence="2" type="ORF">BAE44_0024624</name>
</gene>
<keyword evidence="3" id="KW-1185">Reference proteome</keyword>
<evidence type="ECO:0000256" key="1">
    <source>
        <dbReference type="SAM" id="MobiDB-lite"/>
    </source>
</evidence>
<proteinExistence type="predicted"/>
<evidence type="ECO:0000313" key="2">
    <source>
        <dbReference type="EMBL" id="OEL14357.1"/>
    </source>
</evidence>
<accession>A0A1E5UNA7</accession>
<dbReference type="EMBL" id="LWDX02070314">
    <property type="protein sequence ID" value="OEL14357.1"/>
    <property type="molecule type" value="Genomic_DNA"/>
</dbReference>
<dbReference type="Proteomes" id="UP000095767">
    <property type="component" value="Unassembled WGS sequence"/>
</dbReference>
<dbReference type="AlphaFoldDB" id="A0A1E5UNA7"/>
<reference evidence="2 3" key="1">
    <citation type="submission" date="2016-09" db="EMBL/GenBank/DDBJ databases">
        <title>The draft genome of Dichanthelium oligosanthes: A C3 panicoid grass species.</title>
        <authorList>
            <person name="Studer A.J."/>
            <person name="Schnable J.C."/>
            <person name="Brutnell T.P."/>
        </authorList>
    </citation>
    <scope>NUCLEOTIDE SEQUENCE [LARGE SCALE GENOMIC DNA]</scope>
    <source>
        <strain evidence="3">cv. Kellogg 1175</strain>
        <tissue evidence="2">Leaf</tissue>
    </source>
</reference>
<organism evidence="2 3">
    <name type="scientific">Dichanthelium oligosanthes</name>
    <dbReference type="NCBI Taxonomy" id="888268"/>
    <lineage>
        <taxon>Eukaryota</taxon>
        <taxon>Viridiplantae</taxon>
        <taxon>Streptophyta</taxon>
        <taxon>Embryophyta</taxon>
        <taxon>Tracheophyta</taxon>
        <taxon>Spermatophyta</taxon>
        <taxon>Magnoliopsida</taxon>
        <taxon>Liliopsida</taxon>
        <taxon>Poales</taxon>
        <taxon>Poaceae</taxon>
        <taxon>PACMAD clade</taxon>
        <taxon>Panicoideae</taxon>
        <taxon>Panicodae</taxon>
        <taxon>Paniceae</taxon>
        <taxon>Dichantheliinae</taxon>
        <taxon>Dichanthelium</taxon>
    </lineage>
</organism>
<sequence>MGHDAAKEARKRAASTSASQSSEYVSKMSEMCLQRTLIWKEADGEMNERLDKLVKIEGKKADMAGKKAEIAEKQAEIEAECLELERGKE</sequence>
<protein>
    <submittedName>
        <fullName evidence="2">Uncharacterized protein</fullName>
    </submittedName>
</protein>
<comment type="caution">
    <text evidence="2">The sequence shown here is derived from an EMBL/GenBank/DDBJ whole genome shotgun (WGS) entry which is preliminary data.</text>
</comment>
<feature type="compositionally biased region" description="Polar residues" evidence="1">
    <location>
        <begin position="14"/>
        <end position="24"/>
    </location>
</feature>
<feature type="region of interest" description="Disordered" evidence="1">
    <location>
        <begin position="1"/>
        <end position="25"/>
    </location>
</feature>
<name>A0A1E5UNA7_9POAL</name>
<evidence type="ECO:0000313" key="3">
    <source>
        <dbReference type="Proteomes" id="UP000095767"/>
    </source>
</evidence>